<dbReference type="Proteomes" id="UP001652700">
    <property type="component" value="Unplaced"/>
</dbReference>
<dbReference type="SUPFAM" id="SSF55681">
    <property type="entry name" value="Class II aaRS and biotin synthetases"/>
    <property type="match status" value="1"/>
</dbReference>
<evidence type="ECO:0000313" key="5">
    <source>
        <dbReference type="EnsemblMetazoa" id="XP_050499500.1"/>
    </source>
</evidence>
<dbReference type="Pfam" id="PF03099">
    <property type="entry name" value="BPL_LplA_LipB"/>
    <property type="match status" value="1"/>
</dbReference>
<dbReference type="GeneID" id="126880020"/>
<keyword evidence="6" id="KW-1185">Reference proteome</keyword>
<dbReference type="EnsemblMetazoa" id="XM_050643543.1">
    <property type="protein sequence ID" value="XP_050499500.1"/>
    <property type="gene ID" value="LOC126880020"/>
</dbReference>
<dbReference type="PANTHER" id="PTHR12835">
    <property type="entry name" value="BIOTIN PROTEIN LIGASE"/>
    <property type="match status" value="1"/>
</dbReference>
<keyword evidence="2" id="KW-0436">Ligase</keyword>
<organism evidence="5 6">
    <name type="scientific">Diabrotica virgifera virgifera</name>
    <name type="common">western corn rootworm</name>
    <dbReference type="NCBI Taxonomy" id="50390"/>
    <lineage>
        <taxon>Eukaryota</taxon>
        <taxon>Metazoa</taxon>
        <taxon>Ecdysozoa</taxon>
        <taxon>Arthropoda</taxon>
        <taxon>Hexapoda</taxon>
        <taxon>Insecta</taxon>
        <taxon>Pterygota</taxon>
        <taxon>Neoptera</taxon>
        <taxon>Endopterygota</taxon>
        <taxon>Coleoptera</taxon>
        <taxon>Polyphaga</taxon>
        <taxon>Cucujiformia</taxon>
        <taxon>Chrysomeloidea</taxon>
        <taxon>Chrysomelidae</taxon>
        <taxon>Galerucinae</taxon>
        <taxon>Diabroticina</taxon>
        <taxon>Diabroticites</taxon>
        <taxon>Diabrotica</taxon>
    </lineage>
</organism>
<feature type="compositionally biased region" description="Basic and acidic residues" evidence="3">
    <location>
        <begin position="320"/>
        <end position="390"/>
    </location>
</feature>
<feature type="compositionally biased region" description="Basic and acidic residues" evidence="3">
    <location>
        <begin position="400"/>
        <end position="449"/>
    </location>
</feature>
<comment type="similarity">
    <text evidence="1">Belongs to the biotin--protein ligase family.</text>
</comment>
<name>A0ABM5JNI4_DIAVI</name>
<dbReference type="Gene3D" id="3.30.930.10">
    <property type="entry name" value="Bira Bifunctional Protein, Domain 2"/>
    <property type="match status" value="1"/>
</dbReference>
<dbReference type="NCBIfam" id="TIGR00121">
    <property type="entry name" value="birA_ligase"/>
    <property type="match status" value="1"/>
</dbReference>
<evidence type="ECO:0000256" key="3">
    <source>
        <dbReference type="SAM" id="MobiDB-lite"/>
    </source>
</evidence>
<dbReference type="InterPro" id="IPR004408">
    <property type="entry name" value="Biotin_CoA_COase_ligase"/>
</dbReference>
<proteinExistence type="inferred from homology"/>
<reference evidence="5" key="1">
    <citation type="submission" date="2025-05" db="UniProtKB">
        <authorList>
            <consortium name="EnsemblMetazoa"/>
        </authorList>
    </citation>
    <scope>IDENTIFICATION</scope>
</reference>
<evidence type="ECO:0000256" key="1">
    <source>
        <dbReference type="ARBA" id="ARBA00009934"/>
    </source>
</evidence>
<evidence type="ECO:0000313" key="6">
    <source>
        <dbReference type="Proteomes" id="UP001652700"/>
    </source>
</evidence>
<accession>A0ABM5JNI4</accession>
<dbReference type="InterPro" id="IPR045864">
    <property type="entry name" value="aa-tRNA-synth_II/BPL/LPL"/>
</dbReference>
<feature type="domain" description="BPL/LPL catalytic" evidence="4">
    <location>
        <begin position="829"/>
        <end position="1012"/>
    </location>
</feature>
<dbReference type="PROSITE" id="PS51733">
    <property type="entry name" value="BPL_LPL_CATALYTIC"/>
    <property type="match status" value="1"/>
</dbReference>
<dbReference type="InterPro" id="IPR004143">
    <property type="entry name" value="BPL_LPL_catalytic"/>
</dbReference>
<protein>
    <recommendedName>
        <fullName evidence="4">BPL/LPL catalytic domain-containing protein</fullName>
    </recommendedName>
</protein>
<dbReference type="RefSeq" id="XP_050499500.1">
    <property type="nucleotide sequence ID" value="XM_050643543.1"/>
</dbReference>
<dbReference type="PANTHER" id="PTHR12835:SF5">
    <property type="entry name" value="BIOTIN--PROTEIN LIGASE"/>
    <property type="match status" value="1"/>
</dbReference>
<feature type="region of interest" description="Disordered" evidence="3">
    <location>
        <begin position="276"/>
        <end position="449"/>
    </location>
</feature>
<feature type="compositionally biased region" description="Polar residues" evidence="3">
    <location>
        <begin position="641"/>
        <end position="650"/>
    </location>
</feature>
<feature type="region of interest" description="Disordered" evidence="3">
    <location>
        <begin position="634"/>
        <end position="657"/>
    </location>
</feature>
<evidence type="ECO:0000259" key="4">
    <source>
        <dbReference type="PROSITE" id="PS51733"/>
    </source>
</evidence>
<sequence length="1088" mass="123193">MSMSVKSKSKCQSLLCLEVELKFIVNIKVHSVVTFHLSSHSNKMFFTIFYMYATLLQRIRLGNLKNKLNGTLNSKNALLVCDESVVLESKRTRSFENLLFRTGERIGCTVVPKQTIHLSQWLAFPKDSSLFPIYFGKNAPKLESPHVYVLVQSMLETYVKHSADILQVENYGELIAWRASDTFDAIIKSDLNKLTRIVHTFSMNNLDINHELRLLRIETVDVEGLPTRIKYDKRFAKENALKYSYAPIYWTKFVDSIKEIYGKIRDTKNPKITIESGKSEEKKVPVSEVKPIKKDGKRSDDKNTLEVGSGDYRRHKSGEHRREKSSEKHKGESTKAETSSKSKEESKHRKTEDKHKIKEESKTDGDNIRKEAREEHKRKEKEAKVKRETATTEETVPTKSSKEGKEKQHKREDKKDPPRKSKSNVEKSLEAAKKSEKLLSKRSSSDKKLVKTAALYEDVDSSPKEKSHKAKDIFGVSSSSYKTDSTTNKQPRIQANGLMKSKNVKPPNILIFADSLLAKENVKSVFINMLNKEKYVIYDLPTDPKQSMWNDSTALVVVCGNVPPNLTSQLLQYLLDGGQLLCLCSDFLYCVLHTFTTAEVREHELVRFSYGQWTQVKMMHHIFCYQASPTKKQFSKESDHSNQSSGNGSSPVAPRTPSAVEIQHNGKDYIIQVQILGTEETWQTPSLLLATVKGGRGRAIFSQVHLEINPDQFEDDENKFKALKDSDQARLEILKDILVHQLGIDCTESKELEYTPGYFLGRHDLKLKLLTECKDIKDMRLENSKIVLKFCGKDEKPDQATSNFMPIFIHTCPSNFSTVTYFEALATDEIGRLVIYSDVIAGSQTLLEKNLTHGLVVIPRQQSHGVGRSNNRWISSMGSALFSLQIIISLNSPLGKALPLIQHMAMVAVVSAVKKAAGDSELDIGIKWPNDLYVDKSVKVGGLIVSSNVEGETAGINIGCGVNLDNANPTTCINDLIRKRNEAKGTNLKPISYEIYFASVFNEFEKLLHAIQKGNMDDFFDLYYEYWLHNNSDVTVQVSKDESEKMHIVGIDDFGFLKVRNCEGEISTIHPDGNSFDMLQGLISRKMF</sequence>
<evidence type="ECO:0000256" key="2">
    <source>
        <dbReference type="ARBA" id="ARBA00022598"/>
    </source>
</evidence>
<feature type="compositionally biased region" description="Basic and acidic residues" evidence="3">
    <location>
        <begin position="277"/>
        <end position="304"/>
    </location>
</feature>